<evidence type="ECO:0000313" key="4">
    <source>
        <dbReference type="Proteomes" id="UP001621813"/>
    </source>
</evidence>
<dbReference type="RefSeq" id="WP_088390089.1">
    <property type="nucleotide sequence ID" value="NZ_CP067378.1"/>
</dbReference>
<comment type="caution">
    <text evidence="2">The sequence shown here is derived from an EMBL/GenBank/DDBJ whole genome shotgun (WGS) entry which is preliminary data.</text>
</comment>
<dbReference type="Proteomes" id="UP001621813">
    <property type="component" value="Unassembled WGS sequence"/>
</dbReference>
<organism evidence="2 3">
    <name type="scientific">Flavobacterium davisii</name>
    <dbReference type="NCBI Taxonomy" id="2906077"/>
    <lineage>
        <taxon>Bacteria</taxon>
        <taxon>Pseudomonadati</taxon>
        <taxon>Bacteroidota</taxon>
        <taxon>Flavobacteriia</taxon>
        <taxon>Flavobacteriales</taxon>
        <taxon>Flavobacteriaceae</taxon>
        <taxon>Flavobacterium</taxon>
    </lineage>
</organism>
<dbReference type="AlphaFoldDB" id="A0A246GLM2"/>
<dbReference type="OrthoDB" id="1161757at2"/>
<name>A0A246GLM2_9FLAO</name>
<accession>A0A246GLM2</accession>
<sequence length="173" mass="20051">MFNQYTFKQKFKALLVVFCLLAITAYKRSFSQLIASYAEYKSLNEKSLEIDSKTSGLSKLNEEVTKLDLLIGKSQKEKEIVQQEIIDFVAKNHPEVAIDGIKPIHYFKDEHFSAITNSIILSGNTNQLLKTVYDFENLFESSKLVSLHFFTEKKNEKEEKLHLKLIFQNYEGI</sequence>
<evidence type="ECO:0000313" key="3">
    <source>
        <dbReference type="Proteomes" id="UP000197768"/>
    </source>
</evidence>
<reference evidence="2 3" key="1">
    <citation type="journal article" date="2017" name="Infect. Genet. Evol.">
        <title>Comparative genome analysis of fish pathogen Flavobacterium columnare reveals extensive sequence diversity within the species.</title>
        <authorList>
            <person name="Kayansamruaj P."/>
            <person name="Dong H.T."/>
            <person name="Hirono I."/>
            <person name="Kondo H."/>
            <person name="Senapin S."/>
            <person name="Rodkhum C."/>
        </authorList>
    </citation>
    <scope>NUCLEOTIDE SEQUENCE [LARGE SCALE GENOMIC DNA]</scope>
    <source>
        <strain evidence="2 3">1215</strain>
    </source>
</reference>
<gene>
    <name evidence="2" type="ORF">BWK59_00720</name>
    <name evidence="1" type="ORF">V3Q77_00165</name>
</gene>
<evidence type="ECO:0000313" key="2">
    <source>
        <dbReference type="EMBL" id="OWP85291.1"/>
    </source>
</evidence>
<keyword evidence="4" id="KW-1185">Reference proteome</keyword>
<dbReference type="EMBL" id="JAZGZR010000001">
    <property type="protein sequence ID" value="MFK7048297.1"/>
    <property type="molecule type" value="Genomic_DNA"/>
</dbReference>
<dbReference type="Proteomes" id="UP000197768">
    <property type="component" value="Unassembled WGS sequence"/>
</dbReference>
<evidence type="ECO:0000313" key="1">
    <source>
        <dbReference type="EMBL" id="MFK7048297.1"/>
    </source>
</evidence>
<dbReference type="EMBL" id="MTCZ01000003">
    <property type="protein sequence ID" value="OWP85291.1"/>
    <property type="molecule type" value="Genomic_DNA"/>
</dbReference>
<reference evidence="1 4" key="2">
    <citation type="submission" date="2024-02" db="EMBL/GenBank/DDBJ databases">
        <title>Comparative Genomic Analysis of Flavobacterium Species Causing Columnaris Disease of Freshwater Fish in Thailand: Insights into Virulence and Resistance Mechanisms.</title>
        <authorList>
            <person name="Nguyen D."/>
            <person name="Chokmangmeepisarn P."/>
            <person name="Khianchaikhan K."/>
            <person name="Morishita M."/>
            <person name="Bunnoy A."/>
            <person name="Rodkhum C."/>
        </authorList>
    </citation>
    <scope>NUCLEOTIDE SEQUENCE [LARGE SCALE GENOMIC DNA]</scope>
    <source>
        <strain evidence="1 4">KCRT2007</strain>
    </source>
</reference>
<protein>
    <submittedName>
        <fullName evidence="2">Uncharacterized protein</fullName>
    </submittedName>
</protein>
<proteinExistence type="predicted"/>